<evidence type="ECO:0000256" key="9">
    <source>
        <dbReference type="ARBA" id="ARBA00023136"/>
    </source>
</evidence>
<feature type="chain" id="PRO_5044874868" evidence="13">
    <location>
        <begin position="26"/>
        <end position="342"/>
    </location>
</feature>
<evidence type="ECO:0000256" key="12">
    <source>
        <dbReference type="PIRSR" id="PIRSR005557-2"/>
    </source>
</evidence>
<dbReference type="PANTHER" id="PTHR11987:SF29">
    <property type="entry name" value="ALPHA-2,8-SIALYLTRANSFERASE 8F"/>
    <property type="match status" value="1"/>
</dbReference>
<evidence type="ECO:0000256" key="5">
    <source>
        <dbReference type="ARBA" id="ARBA00022692"/>
    </source>
</evidence>
<keyword evidence="8" id="KW-0333">Golgi apparatus</keyword>
<dbReference type="PANTHER" id="PTHR11987">
    <property type="entry name" value="ALPHA-2,8-SIALYLTRANSFERASE"/>
    <property type="match status" value="1"/>
</dbReference>
<evidence type="ECO:0000313" key="14">
    <source>
        <dbReference type="EMBL" id="KAL0970530.1"/>
    </source>
</evidence>
<evidence type="ECO:0000313" key="15">
    <source>
        <dbReference type="Proteomes" id="UP001557470"/>
    </source>
</evidence>
<keyword evidence="5" id="KW-0812">Transmembrane</keyword>
<evidence type="ECO:0000256" key="10">
    <source>
        <dbReference type="ARBA" id="ARBA00023157"/>
    </source>
</evidence>
<feature type="disulfide bond" evidence="12">
    <location>
        <begin position="148"/>
        <end position="283"/>
    </location>
</feature>
<keyword evidence="11" id="KW-0325">Glycoprotein</keyword>
<comment type="caution">
    <text evidence="14">The sequence shown here is derived from an EMBL/GenBank/DDBJ whole genome shotgun (WGS) entry which is preliminary data.</text>
</comment>
<reference evidence="14 15" key="1">
    <citation type="submission" date="2024-06" db="EMBL/GenBank/DDBJ databases">
        <authorList>
            <person name="Pan Q."/>
            <person name="Wen M."/>
            <person name="Jouanno E."/>
            <person name="Zahm M."/>
            <person name="Klopp C."/>
            <person name="Cabau C."/>
            <person name="Louis A."/>
            <person name="Berthelot C."/>
            <person name="Parey E."/>
            <person name="Roest Crollius H."/>
            <person name="Montfort J."/>
            <person name="Robinson-Rechavi M."/>
            <person name="Bouchez O."/>
            <person name="Lampietro C."/>
            <person name="Lopez Roques C."/>
            <person name="Donnadieu C."/>
            <person name="Postlethwait J."/>
            <person name="Bobe J."/>
            <person name="Verreycken H."/>
            <person name="Guiguen Y."/>
        </authorList>
    </citation>
    <scope>NUCLEOTIDE SEQUENCE [LARGE SCALE GENOMIC DNA]</scope>
    <source>
        <strain evidence="14">Up_M1</strain>
        <tissue evidence="14">Testis</tissue>
    </source>
</reference>
<organism evidence="14 15">
    <name type="scientific">Umbra pygmaea</name>
    <name type="common">Eastern mudminnow</name>
    <dbReference type="NCBI Taxonomy" id="75934"/>
    <lineage>
        <taxon>Eukaryota</taxon>
        <taxon>Metazoa</taxon>
        <taxon>Chordata</taxon>
        <taxon>Craniata</taxon>
        <taxon>Vertebrata</taxon>
        <taxon>Euteleostomi</taxon>
        <taxon>Actinopterygii</taxon>
        <taxon>Neopterygii</taxon>
        <taxon>Teleostei</taxon>
        <taxon>Protacanthopterygii</taxon>
        <taxon>Esociformes</taxon>
        <taxon>Umbridae</taxon>
        <taxon>Umbra</taxon>
    </lineage>
</organism>
<comment type="subcellular location">
    <subcellularLocation>
        <location evidence="1">Golgi apparatus membrane</location>
        <topology evidence="1">Single-pass type II membrane protein</topology>
    </subcellularLocation>
</comment>
<keyword evidence="13" id="KW-0732">Signal</keyword>
<dbReference type="EMBL" id="JAGEUA010000007">
    <property type="protein sequence ID" value="KAL0970530.1"/>
    <property type="molecule type" value="Genomic_DNA"/>
</dbReference>
<dbReference type="InterPro" id="IPR001675">
    <property type="entry name" value="Glyco_trans_29"/>
</dbReference>
<keyword evidence="6" id="KW-0735">Signal-anchor</keyword>
<evidence type="ECO:0000256" key="1">
    <source>
        <dbReference type="ARBA" id="ARBA00004323"/>
    </source>
</evidence>
<evidence type="ECO:0000256" key="8">
    <source>
        <dbReference type="ARBA" id="ARBA00023034"/>
    </source>
</evidence>
<evidence type="ECO:0000256" key="4">
    <source>
        <dbReference type="ARBA" id="ARBA00022679"/>
    </source>
</evidence>
<evidence type="ECO:0000256" key="13">
    <source>
        <dbReference type="SAM" id="SignalP"/>
    </source>
</evidence>
<gene>
    <name evidence="14" type="ORF">UPYG_G00243310</name>
</gene>
<dbReference type="InterPro" id="IPR050943">
    <property type="entry name" value="Glycosyltr_29_Sialyltrsf"/>
</dbReference>
<dbReference type="Gene3D" id="3.90.1480.20">
    <property type="entry name" value="Glycosyl transferase family 29"/>
    <property type="match status" value="1"/>
</dbReference>
<accession>A0ABD0WFS3</accession>
<dbReference type="GO" id="GO:0000139">
    <property type="term" value="C:Golgi membrane"/>
    <property type="evidence" value="ECO:0007669"/>
    <property type="project" value="UniProtKB-SubCell"/>
</dbReference>
<evidence type="ECO:0000256" key="6">
    <source>
        <dbReference type="ARBA" id="ARBA00022968"/>
    </source>
</evidence>
<evidence type="ECO:0000256" key="2">
    <source>
        <dbReference type="ARBA" id="ARBA00006003"/>
    </source>
</evidence>
<dbReference type="Pfam" id="PF00777">
    <property type="entry name" value="Glyco_transf_29"/>
    <property type="match status" value="1"/>
</dbReference>
<dbReference type="GO" id="GO:0016757">
    <property type="term" value="F:glycosyltransferase activity"/>
    <property type="evidence" value="ECO:0007669"/>
    <property type="project" value="UniProtKB-KW"/>
</dbReference>
<dbReference type="InterPro" id="IPR038578">
    <property type="entry name" value="GT29-like_sf"/>
</dbReference>
<protein>
    <submittedName>
        <fullName evidence="14">Uncharacterized protein</fullName>
    </submittedName>
</protein>
<dbReference type="Proteomes" id="UP001557470">
    <property type="component" value="Unassembled WGS sequence"/>
</dbReference>
<comment type="similarity">
    <text evidence="2">Belongs to the glycosyltransferase 29 family.</text>
</comment>
<keyword evidence="10" id="KW-1015">Disulfide bond</keyword>
<keyword evidence="4" id="KW-0808">Transferase</keyword>
<dbReference type="InterPro" id="IPR012163">
    <property type="entry name" value="Sialyl_trans"/>
</dbReference>
<sequence>MHSQHLLIVIIVGSGTLLYLGKLNSDQNDRNAFINSVQKSLKCRNLRERLLTMSTMKTVDIALFTQGVSELMDCPWRLNLTHRELQRTELWACCNASDKLMVTRQNTNLHQSLIYEAERSNKKLVDQSLWEMLPKSLRWNKKGLLGRCAVVGSGGILNNSSCGEEIDSADYVIRFGLAPINQTVDRYGIDVGIKTDLVSANPSQILNGYRDLQKNPGPLTERLSVYGHAQLYHALHNGRPQNEVVFLHPDYLFDLARFWHNHEEKIKRLSTGLILTSAAMEICEEVHLYGFWPFALDLSQNPVSHHYYDNVGSTAFHSMPEEFLLLLKLHTKGTLQLHLGHC</sequence>
<dbReference type="AlphaFoldDB" id="A0ABD0WFS3"/>
<keyword evidence="9" id="KW-0472">Membrane</keyword>
<name>A0ABD0WFS3_UMBPY</name>
<keyword evidence="7" id="KW-1133">Transmembrane helix</keyword>
<feature type="signal peptide" evidence="13">
    <location>
        <begin position="1"/>
        <end position="25"/>
    </location>
</feature>
<dbReference type="PIRSF" id="PIRSF005557">
    <property type="entry name" value="Sialyl_trans"/>
    <property type="match status" value="1"/>
</dbReference>
<keyword evidence="15" id="KW-1185">Reference proteome</keyword>
<keyword evidence="3" id="KW-0328">Glycosyltransferase</keyword>
<evidence type="ECO:0000256" key="11">
    <source>
        <dbReference type="ARBA" id="ARBA00023180"/>
    </source>
</evidence>
<evidence type="ECO:0000256" key="7">
    <source>
        <dbReference type="ARBA" id="ARBA00022989"/>
    </source>
</evidence>
<proteinExistence type="inferred from homology"/>
<evidence type="ECO:0000256" key="3">
    <source>
        <dbReference type="ARBA" id="ARBA00022676"/>
    </source>
</evidence>